<keyword evidence="4" id="KW-0963">Cytoplasm</keyword>
<dbReference type="Pfam" id="PF00582">
    <property type="entry name" value="Usp"/>
    <property type="match status" value="1"/>
</dbReference>
<dbReference type="EMBL" id="FZQA01000006">
    <property type="protein sequence ID" value="SNT74810.1"/>
    <property type="molecule type" value="Genomic_DNA"/>
</dbReference>
<evidence type="ECO:0000313" key="6">
    <source>
        <dbReference type="EMBL" id="SNT74810.1"/>
    </source>
</evidence>
<dbReference type="AlphaFoldDB" id="A0A239PXA8"/>
<dbReference type="RefSeq" id="WP_089412845.1">
    <property type="nucleotide sequence ID" value="NZ_FZQA01000006.1"/>
</dbReference>
<name>A0A239PXA8_9PROT</name>
<dbReference type="OrthoDB" id="9792500at2"/>
<protein>
    <submittedName>
        <fullName evidence="6">Nucleotide-binding universal stress protein, UspA family</fullName>
    </submittedName>
</protein>
<accession>A0A239PXA8</accession>
<comment type="subunit">
    <text evidence="3">Homodimer.</text>
</comment>
<evidence type="ECO:0000313" key="7">
    <source>
        <dbReference type="Proteomes" id="UP000198346"/>
    </source>
</evidence>
<dbReference type="InterPro" id="IPR014729">
    <property type="entry name" value="Rossmann-like_a/b/a_fold"/>
</dbReference>
<feature type="domain" description="UspA" evidence="5">
    <location>
        <begin position="6"/>
        <end position="150"/>
    </location>
</feature>
<dbReference type="GO" id="GO:0005737">
    <property type="term" value="C:cytoplasm"/>
    <property type="evidence" value="ECO:0007669"/>
    <property type="project" value="UniProtKB-SubCell"/>
</dbReference>
<dbReference type="SUPFAM" id="SSF52402">
    <property type="entry name" value="Adenine nucleotide alpha hydrolases-like"/>
    <property type="match status" value="1"/>
</dbReference>
<sequence>MKHAAIVAAIDLDDDLADAVILAALGLARKDGARLHVVSAWPPLATASGYVADIAPVAATPLTEEAIAADREARAGHEKRLKKRADALAPDAVVRALDGEPAHAVAAYAQEVDADLIVTGSHQRGFWGRLFQGASSRELIREAPCGVFLVTRSYADKVMKARA</sequence>
<evidence type="ECO:0000259" key="5">
    <source>
        <dbReference type="Pfam" id="PF00582"/>
    </source>
</evidence>
<comment type="subcellular location">
    <subcellularLocation>
        <location evidence="1">Cytoplasm</location>
    </subcellularLocation>
</comment>
<dbReference type="CDD" id="cd00293">
    <property type="entry name" value="USP-like"/>
    <property type="match status" value="1"/>
</dbReference>
<evidence type="ECO:0000256" key="3">
    <source>
        <dbReference type="ARBA" id="ARBA00011738"/>
    </source>
</evidence>
<comment type="similarity">
    <text evidence="2">Belongs to the universal stress protein A family.</text>
</comment>
<dbReference type="InterPro" id="IPR006016">
    <property type="entry name" value="UspA"/>
</dbReference>
<evidence type="ECO:0000256" key="4">
    <source>
        <dbReference type="ARBA" id="ARBA00022490"/>
    </source>
</evidence>
<keyword evidence="7" id="KW-1185">Reference proteome</keyword>
<dbReference type="Gene3D" id="3.40.50.620">
    <property type="entry name" value="HUPs"/>
    <property type="match status" value="1"/>
</dbReference>
<evidence type="ECO:0000256" key="1">
    <source>
        <dbReference type="ARBA" id="ARBA00004496"/>
    </source>
</evidence>
<dbReference type="InterPro" id="IPR006015">
    <property type="entry name" value="Universal_stress_UspA"/>
</dbReference>
<dbReference type="PANTHER" id="PTHR46268">
    <property type="entry name" value="STRESS RESPONSE PROTEIN NHAX"/>
    <property type="match status" value="1"/>
</dbReference>
<dbReference type="PANTHER" id="PTHR46268:SF23">
    <property type="entry name" value="UNIVERSAL STRESS PROTEIN A-RELATED"/>
    <property type="match status" value="1"/>
</dbReference>
<organism evidence="6 7">
    <name type="scientific">Amphiplicatus metriothermophilus</name>
    <dbReference type="NCBI Taxonomy" id="1519374"/>
    <lineage>
        <taxon>Bacteria</taxon>
        <taxon>Pseudomonadati</taxon>
        <taxon>Pseudomonadota</taxon>
        <taxon>Alphaproteobacteria</taxon>
        <taxon>Parvularculales</taxon>
        <taxon>Parvularculaceae</taxon>
        <taxon>Amphiplicatus</taxon>
    </lineage>
</organism>
<reference evidence="6 7" key="1">
    <citation type="submission" date="2017-07" db="EMBL/GenBank/DDBJ databases">
        <authorList>
            <person name="Sun Z.S."/>
            <person name="Albrecht U."/>
            <person name="Echele G."/>
            <person name="Lee C.C."/>
        </authorList>
    </citation>
    <scope>NUCLEOTIDE SEQUENCE [LARGE SCALE GENOMIC DNA]</scope>
    <source>
        <strain evidence="6 7">CGMCC 1.12710</strain>
    </source>
</reference>
<gene>
    <name evidence="6" type="ORF">SAMN06297382_2399</name>
</gene>
<dbReference type="PRINTS" id="PR01438">
    <property type="entry name" value="UNVRSLSTRESS"/>
</dbReference>
<proteinExistence type="inferred from homology"/>
<dbReference type="Proteomes" id="UP000198346">
    <property type="component" value="Unassembled WGS sequence"/>
</dbReference>
<evidence type="ECO:0000256" key="2">
    <source>
        <dbReference type="ARBA" id="ARBA00008791"/>
    </source>
</evidence>